<dbReference type="Proteomes" id="UP000325529">
    <property type="component" value="Chromosome"/>
</dbReference>
<reference evidence="2 3" key="1">
    <citation type="submission" date="2017-09" db="EMBL/GenBank/DDBJ databases">
        <authorList>
            <person name="Lee N."/>
            <person name="Cho B.-K."/>
        </authorList>
    </citation>
    <scope>NUCLEOTIDE SEQUENCE [LARGE SCALE GENOMIC DNA]</scope>
    <source>
        <strain evidence="2 3">ATCC 12853</strain>
    </source>
</reference>
<dbReference type="PANTHER" id="PTHR35400:SF3">
    <property type="entry name" value="SLL1072 PROTEIN"/>
    <property type="match status" value="1"/>
</dbReference>
<dbReference type="CDD" id="cd06260">
    <property type="entry name" value="DUF820-like"/>
    <property type="match status" value="1"/>
</dbReference>
<organism evidence="2 3">
    <name type="scientific">Streptomyces kanamyceticus</name>
    <dbReference type="NCBI Taxonomy" id="1967"/>
    <lineage>
        <taxon>Bacteria</taxon>
        <taxon>Bacillati</taxon>
        <taxon>Actinomycetota</taxon>
        <taxon>Actinomycetes</taxon>
        <taxon>Kitasatosporales</taxon>
        <taxon>Streptomycetaceae</taxon>
        <taxon>Streptomyces</taxon>
    </lineage>
</organism>
<proteinExistence type="predicted"/>
<dbReference type="RefSeq" id="WP_055555427.1">
    <property type="nucleotide sequence ID" value="NZ_CP023699.1"/>
</dbReference>
<gene>
    <name evidence="2" type="ORF">CP970_28055</name>
</gene>
<keyword evidence="2" id="KW-0255">Endonuclease</keyword>
<dbReference type="EMBL" id="CP023699">
    <property type="protein sequence ID" value="QEU94247.1"/>
    <property type="molecule type" value="Genomic_DNA"/>
</dbReference>
<evidence type="ECO:0000259" key="1">
    <source>
        <dbReference type="Pfam" id="PF05685"/>
    </source>
</evidence>
<dbReference type="KEGG" id="ska:CP970_28055"/>
<dbReference type="AlphaFoldDB" id="A0A5J6GGU9"/>
<evidence type="ECO:0000313" key="3">
    <source>
        <dbReference type="Proteomes" id="UP000325529"/>
    </source>
</evidence>
<name>A0A5J6GGU9_STRKN</name>
<dbReference type="OrthoDB" id="3873592at2"/>
<dbReference type="PANTHER" id="PTHR35400">
    <property type="entry name" value="SLR1083 PROTEIN"/>
    <property type="match status" value="1"/>
</dbReference>
<protein>
    <submittedName>
        <fullName evidence="2">Uma2 family endonuclease</fullName>
    </submittedName>
</protein>
<dbReference type="InterPro" id="IPR011335">
    <property type="entry name" value="Restrct_endonuc-II-like"/>
</dbReference>
<keyword evidence="2" id="KW-0378">Hydrolase</keyword>
<dbReference type="InterPro" id="IPR012296">
    <property type="entry name" value="Nuclease_put_TT1808"/>
</dbReference>
<feature type="domain" description="Putative restriction endonuclease" evidence="1">
    <location>
        <begin position="21"/>
        <end position="176"/>
    </location>
</feature>
<keyword evidence="3" id="KW-1185">Reference proteome</keyword>
<dbReference type="GO" id="GO:0004519">
    <property type="term" value="F:endonuclease activity"/>
    <property type="evidence" value="ECO:0007669"/>
    <property type="project" value="UniProtKB-KW"/>
</dbReference>
<sequence>MAVMVMNAPSAWDALDGVNLPRGYRVEITEGKIIMTPQGEYQWKVILKAAPQIEQQLAAHGDILSDVMIDFPSSEYGYAPDLAIVAPGAERNNRGRFEWHSLEAVLEVVSKSSRDNGFNKKFRLYAECGIPVYVVIDPEVGACTVHRGPTRTGTYDDATDIAFGQDLVLPLQGREITVRTDGFPKSGDLD</sequence>
<dbReference type="SUPFAM" id="SSF52980">
    <property type="entry name" value="Restriction endonuclease-like"/>
    <property type="match status" value="1"/>
</dbReference>
<dbReference type="Pfam" id="PF05685">
    <property type="entry name" value="Uma2"/>
    <property type="match status" value="1"/>
</dbReference>
<dbReference type="Gene3D" id="3.90.1570.10">
    <property type="entry name" value="tt1808, chain A"/>
    <property type="match status" value="1"/>
</dbReference>
<accession>A0A5J6GGU9</accession>
<keyword evidence="2" id="KW-0540">Nuclease</keyword>
<evidence type="ECO:0000313" key="2">
    <source>
        <dbReference type="EMBL" id="QEU94247.1"/>
    </source>
</evidence>
<dbReference type="InterPro" id="IPR008538">
    <property type="entry name" value="Uma2"/>
</dbReference>